<dbReference type="PANTHER" id="PTHR43080:SF2">
    <property type="entry name" value="CBS DOMAIN-CONTAINING PROTEIN"/>
    <property type="match status" value="1"/>
</dbReference>
<dbReference type="Pfam" id="PF00571">
    <property type="entry name" value="CBS"/>
    <property type="match status" value="2"/>
</dbReference>
<accession>A0A4U3L6S7</accession>
<dbReference type="InterPro" id="IPR044725">
    <property type="entry name" value="CBSX3_CBS_dom"/>
</dbReference>
<dbReference type="InterPro" id="IPR046342">
    <property type="entry name" value="CBS_dom_sf"/>
</dbReference>
<dbReference type="PANTHER" id="PTHR43080">
    <property type="entry name" value="CBS DOMAIN-CONTAINING PROTEIN CBSX3, MITOCHONDRIAL"/>
    <property type="match status" value="1"/>
</dbReference>
<protein>
    <submittedName>
        <fullName evidence="4">CBS domain-containing protein</fullName>
    </submittedName>
</protein>
<evidence type="ECO:0000256" key="2">
    <source>
        <dbReference type="PROSITE-ProRule" id="PRU00703"/>
    </source>
</evidence>
<dbReference type="SUPFAM" id="SSF54631">
    <property type="entry name" value="CBS-domain pair"/>
    <property type="match status" value="1"/>
</dbReference>
<reference evidence="4 5" key="1">
    <citation type="submission" date="2019-05" db="EMBL/GenBank/DDBJ databases">
        <title>Panacibacter sp. strain 17mud1-8 Genome sequencing and assembly.</title>
        <authorList>
            <person name="Chhetri G."/>
        </authorList>
    </citation>
    <scope>NUCLEOTIDE SEQUENCE [LARGE SCALE GENOMIC DNA]</scope>
    <source>
        <strain evidence="4 5">17mud1-8</strain>
    </source>
</reference>
<dbReference type="InterPro" id="IPR000644">
    <property type="entry name" value="CBS_dom"/>
</dbReference>
<dbReference type="CDD" id="cd04623">
    <property type="entry name" value="CBS_pair_bac_euk"/>
    <property type="match status" value="1"/>
</dbReference>
<keyword evidence="5" id="KW-1185">Reference proteome</keyword>
<dbReference type="OrthoDB" id="9802114at2"/>
<dbReference type="InterPro" id="IPR051257">
    <property type="entry name" value="Diverse_CBS-Domain"/>
</dbReference>
<dbReference type="Gene3D" id="3.10.580.10">
    <property type="entry name" value="CBS-domain"/>
    <property type="match status" value="1"/>
</dbReference>
<dbReference type="Proteomes" id="UP000305848">
    <property type="component" value="Unassembled WGS sequence"/>
</dbReference>
<comment type="caution">
    <text evidence="4">The sequence shown here is derived from an EMBL/GenBank/DDBJ whole genome shotgun (WGS) entry which is preliminary data.</text>
</comment>
<gene>
    <name evidence="4" type="ORF">FC093_08405</name>
</gene>
<dbReference type="EMBL" id="SZQL01000005">
    <property type="protein sequence ID" value="TKK69327.1"/>
    <property type="molecule type" value="Genomic_DNA"/>
</dbReference>
<dbReference type="PROSITE" id="PS51371">
    <property type="entry name" value="CBS"/>
    <property type="match status" value="2"/>
</dbReference>
<proteinExistence type="predicted"/>
<sequence length="142" mass="15893">MNRVQQVLSRKGTNAVAVSPDTSVYEALKVMAEKNIGSVVIMQGDTFLGIVTERDYSRKVILQNKHSDTTLVSEIMTADLPRVSPEDTIDHCMGLMTSNNIRYLPVFDNDRLAGIISMSDVVKDTILTQQQTINHLNEYLYS</sequence>
<dbReference type="RefSeq" id="WP_137261322.1">
    <property type="nucleotide sequence ID" value="NZ_SZQL01000005.1"/>
</dbReference>
<feature type="domain" description="CBS" evidence="3">
    <location>
        <begin position="8"/>
        <end position="69"/>
    </location>
</feature>
<dbReference type="AlphaFoldDB" id="A0A4U3L6S7"/>
<evidence type="ECO:0000313" key="5">
    <source>
        <dbReference type="Proteomes" id="UP000305848"/>
    </source>
</evidence>
<feature type="domain" description="CBS" evidence="3">
    <location>
        <begin position="76"/>
        <end position="132"/>
    </location>
</feature>
<organism evidence="4 5">
    <name type="scientific">Ilyomonas limi</name>
    <dbReference type="NCBI Taxonomy" id="2575867"/>
    <lineage>
        <taxon>Bacteria</taxon>
        <taxon>Pseudomonadati</taxon>
        <taxon>Bacteroidota</taxon>
        <taxon>Chitinophagia</taxon>
        <taxon>Chitinophagales</taxon>
        <taxon>Chitinophagaceae</taxon>
        <taxon>Ilyomonas</taxon>
    </lineage>
</organism>
<keyword evidence="1 2" id="KW-0129">CBS domain</keyword>
<evidence type="ECO:0000259" key="3">
    <source>
        <dbReference type="PROSITE" id="PS51371"/>
    </source>
</evidence>
<evidence type="ECO:0000256" key="1">
    <source>
        <dbReference type="ARBA" id="ARBA00023122"/>
    </source>
</evidence>
<dbReference type="SMART" id="SM00116">
    <property type="entry name" value="CBS"/>
    <property type="match status" value="2"/>
</dbReference>
<name>A0A4U3L6S7_9BACT</name>
<evidence type="ECO:0000313" key="4">
    <source>
        <dbReference type="EMBL" id="TKK69327.1"/>
    </source>
</evidence>